<evidence type="ECO:0000313" key="2">
    <source>
        <dbReference type="EMBL" id="MCI28137.1"/>
    </source>
</evidence>
<dbReference type="EMBL" id="LXQA010163741">
    <property type="protein sequence ID" value="MCI28137.1"/>
    <property type="molecule type" value="Genomic_DNA"/>
</dbReference>
<organism evidence="2 3">
    <name type="scientific">Trifolium medium</name>
    <dbReference type="NCBI Taxonomy" id="97028"/>
    <lineage>
        <taxon>Eukaryota</taxon>
        <taxon>Viridiplantae</taxon>
        <taxon>Streptophyta</taxon>
        <taxon>Embryophyta</taxon>
        <taxon>Tracheophyta</taxon>
        <taxon>Spermatophyta</taxon>
        <taxon>Magnoliopsida</taxon>
        <taxon>eudicotyledons</taxon>
        <taxon>Gunneridae</taxon>
        <taxon>Pentapetalae</taxon>
        <taxon>rosids</taxon>
        <taxon>fabids</taxon>
        <taxon>Fabales</taxon>
        <taxon>Fabaceae</taxon>
        <taxon>Papilionoideae</taxon>
        <taxon>50 kb inversion clade</taxon>
        <taxon>NPAAA clade</taxon>
        <taxon>Hologalegina</taxon>
        <taxon>IRL clade</taxon>
        <taxon>Trifolieae</taxon>
        <taxon>Trifolium</taxon>
    </lineage>
</organism>
<keyword evidence="3" id="KW-1185">Reference proteome</keyword>
<feature type="compositionally biased region" description="Basic and acidic residues" evidence="1">
    <location>
        <begin position="64"/>
        <end position="81"/>
    </location>
</feature>
<evidence type="ECO:0000256" key="1">
    <source>
        <dbReference type="SAM" id="MobiDB-lite"/>
    </source>
</evidence>
<evidence type="ECO:0000313" key="3">
    <source>
        <dbReference type="Proteomes" id="UP000265520"/>
    </source>
</evidence>
<name>A0A392QVT6_9FABA</name>
<sequence>PKEIKISGEGLDSHEVIDSVEKQLNESDQKENVNAGSGIGDERADVVVSENTVTDENRFEQVSLKDLEKKNKSVESNRSFDSDNLQHPTGGNEEEFQHSPGVHSSECNSSQVAATQHDHNWFWFTWTFSCFFSTKT</sequence>
<proteinExistence type="predicted"/>
<feature type="region of interest" description="Disordered" evidence="1">
    <location>
        <begin position="23"/>
        <end position="52"/>
    </location>
</feature>
<protein>
    <submittedName>
        <fullName evidence="2">BEACH domain-containing protein lvsC</fullName>
    </submittedName>
</protein>
<dbReference type="AlphaFoldDB" id="A0A392QVT6"/>
<feature type="region of interest" description="Disordered" evidence="1">
    <location>
        <begin position="64"/>
        <end position="111"/>
    </location>
</feature>
<comment type="caution">
    <text evidence="2">The sequence shown here is derived from an EMBL/GenBank/DDBJ whole genome shotgun (WGS) entry which is preliminary data.</text>
</comment>
<feature type="non-terminal residue" evidence="2">
    <location>
        <position position="1"/>
    </location>
</feature>
<reference evidence="2 3" key="1">
    <citation type="journal article" date="2018" name="Front. Plant Sci.">
        <title>Red Clover (Trifolium pratense) and Zigzag Clover (T. medium) - A Picture of Genomic Similarities and Differences.</title>
        <authorList>
            <person name="Dluhosova J."/>
            <person name="Istvanek J."/>
            <person name="Nedelnik J."/>
            <person name="Repkova J."/>
        </authorList>
    </citation>
    <scope>NUCLEOTIDE SEQUENCE [LARGE SCALE GENOMIC DNA]</scope>
    <source>
        <strain evidence="3">cv. 10/8</strain>
        <tissue evidence="2">Leaf</tissue>
    </source>
</reference>
<accession>A0A392QVT6</accession>
<dbReference type="Proteomes" id="UP000265520">
    <property type="component" value="Unassembled WGS sequence"/>
</dbReference>